<dbReference type="CDD" id="cd09731">
    <property type="entry name" value="Cse2_I-E"/>
    <property type="match status" value="1"/>
</dbReference>
<evidence type="ECO:0000313" key="3">
    <source>
        <dbReference type="Proteomes" id="UP000721954"/>
    </source>
</evidence>
<keyword evidence="3" id="KW-1185">Reference proteome</keyword>
<gene>
    <name evidence="2" type="primary">casB</name>
    <name evidence="2" type="ORF">JW613_31140</name>
</gene>
<reference evidence="2 3" key="1">
    <citation type="submission" date="2021-02" db="EMBL/GenBank/DDBJ databases">
        <title>Streptomyces spirodelae sp. nov., isolated from duckweed.</title>
        <authorList>
            <person name="Saimee Y."/>
            <person name="Duangmal K."/>
        </authorList>
    </citation>
    <scope>NUCLEOTIDE SEQUENCE [LARGE SCALE GENOMIC DNA]</scope>
    <source>
        <strain evidence="2 3">DSM 42105</strain>
    </source>
</reference>
<accession>A0ABS3Y4W3</accession>
<dbReference type="InterPro" id="IPR013382">
    <property type="entry name" value="CRISPR-assoc_prot_Cse2"/>
</dbReference>
<dbReference type="RefSeq" id="WP_209214214.1">
    <property type="nucleotide sequence ID" value="NZ_JAFFZM010000027.1"/>
</dbReference>
<comment type="caution">
    <text evidence="2">The sequence shown here is derived from an EMBL/GenBank/DDBJ whole genome shotgun (WGS) entry which is preliminary data.</text>
</comment>
<dbReference type="Pfam" id="PF09485">
    <property type="entry name" value="CRISPR_Cse2"/>
    <property type="match status" value="1"/>
</dbReference>
<sequence>MIASDNTTEESGTPLPGRVPRHERLTGYDTFVARVRKACTSPGTQQALRRGLAKPVHEVPARTHAALLRDSLVPDTARGEERRAYYAVAALIAARPRAERATDSHEVEARTTDQDTPAQPSTSPGQTAEGVAPHRSAEQKRSWGTSLGAALAQAAVRDKERTNGTESRLHLLVRQETDGLHRMLPAVLRLLGSSGVVADYGRLLYDIARWTYRRDETTTRWLEDYYRTLRSAERGKT</sequence>
<dbReference type="EMBL" id="JAFFZM010000027">
    <property type="protein sequence ID" value="MBO8202698.1"/>
    <property type="molecule type" value="Genomic_DNA"/>
</dbReference>
<feature type="region of interest" description="Disordered" evidence="1">
    <location>
        <begin position="96"/>
        <end position="144"/>
    </location>
</feature>
<name>A0ABS3Y4W3_9ACTN</name>
<feature type="region of interest" description="Disordered" evidence="1">
    <location>
        <begin position="1"/>
        <end position="22"/>
    </location>
</feature>
<protein>
    <submittedName>
        <fullName evidence="2">Type I-E CRISPR-associated protein Cse2/CasB</fullName>
    </submittedName>
</protein>
<dbReference type="Proteomes" id="UP000721954">
    <property type="component" value="Unassembled WGS sequence"/>
</dbReference>
<feature type="compositionally biased region" description="Polar residues" evidence="1">
    <location>
        <begin position="114"/>
        <end position="126"/>
    </location>
</feature>
<proteinExistence type="predicted"/>
<dbReference type="Gene3D" id="1.10.520.40">
    <property type="entry name" value="CRISPR-associated protein Cse2"/>
    <property type="match status" value="1"/>
</dbReference>
<feature type="compositionally biased region" description="Polar residues" evidence="1">
    <location>
        <begin position="1"/>
        <end position="11"/>
    </location>
</feature>
<evidence type="ECO:0000256" key="1">
    <source>
        <dbReference type="SAM" id="MobiDB-lite"/>
    </source>
</evidence>
<dbReference type="InterPro" id="IPR038287">
    <property type="entry name" value="Cse2_sf"/>
</dbReference>
<dbReference type="GeneID" id="96263073"/>
<evidence type="ECO:0000313" key="2">
    <source>
        <dbReference type="EMBL" id="MBO8202698.1"/>
    </source>
</evidence>
<organism evidence="2 3">
    <name type="scientific">Streptomyces smyrnaeus</name>
    <dbReference type="NCBI Taxonomy" id="1387713"/>
    <lineage>
        <taxon>Bacteria</taxon>
        <taxon>Bacillati</taxon>
        <taxon>Actinomycetota</taxon>
        <taxon>Actinomycetes</taxon>
        <taxon>Kitasatosporales</taxon>
        <taxon>Streptomycetaceae</taxon>
        <taxon>Streptomyces</taxon>
    </lineage>
</organism>
<feature type="compositionally biased region" description="Basic and acidic residues" evidence="1">
    <location>
        <begin position="96"/>
        <end position="113"/>
    </location>
</feature>
<dbReference type="NCBIfam" id="TIGR02548">
    <property type="entry name" value="casB_cse2"/>
    <property type="match status" value="1"/>
</dbReference>